<dbReference type="Proteomes" id="UP000184096">
    <property type="component" value="Chromosome I"/>
</dbReference>
<dbReference type="EMBL" id="LT670849">
    <property type="protein sequence ID" value="SHN86914.1"/>
    <property type="molecule type" value="Genomic_DNA"/>
</dbReference>
<gene>
    <name evidence="3" type="ORF">SAMN05444170_6914</name>
</gene>
<organism evidence="3 4">
    <name type="scientific">Bradyrhizobium erythrophlei</name>
    <dbReference type="NCBI Taxonomy" id="1437360"/>
    <lineage>
        <taxon>Bacteria</taxon>
        <taxon>Pseudomonadati</taxon>
        <taxon>Pseudomonadota</taxon>
        <taxon>Alphaproteobacteria</taxon>
        <taxon>Hyphomicrobiales</taxon>
        <taxon>Nitrobacteraceae</taxon>
        <taxon>Bradyrhizobium</taxon>
    </lineage>
</organism>
<dbReference type="Pfam" id="PF17289">
    <property type="entry name" value="Terminase_6C"/>
    <property type="match status" value="1"/>
</dbReference>
<evidence type="ECO:0000256" key="1">
    <source>
        <dbReference type="ARBA" id="ARBA00022612"/>
    </source>
</evidence>
<evidence type="ECO:0000313" key="3">
    <source>
        <dbReference type="EMBL" id="SHN86914.1"/>
    </source>
</evidence>
<evidence type="ECO:0000259" key="2">
    <source>
        <dbReference type="Pfam" id="PF17289"/>
    </source>
</evidence>
<dbReference type="Gene3D" id="3.30.420.240">
    <property type="match status" value="1"/>
</dbReference>
<keyword evidence="1" id="KW-1188">Viral release from host cell</keyword>
<protein>
    <submittedName>
        <fullName evidence="3">Phage uncharacterized protein (Putative large terminase), C-terminal domain-containing protein</fullName>
    </submittedName>
</protein>
<dbReference type="AlphaFoldDB" id="A0A1M7UVC8"/>
<reference evidence="4" key="1">
    <citation type="submission" date="2016-11" db="EMBL/GenBank/DDBJ databases">
        <authorList>
            <person name="Varghese N."/>
            <person name="Submissions S."/>
        </authorList>
    </citation>
    <scope>NUCLEOTIDE SEQUENCE [LARGE SCALE GENOMIC DNA]</scope>
    <source>
        <strain evidence="4">GAS401</strain>
    </source>
</reference>
<proteinExistence type="predicted"/>
<keyword evidence="4" id="KW-1185">Reference proteome</keyword>
<dbReference type="OrthoDB" id="4519042at2"/>
<accession>A0A1M7UVC8</accession>
<evidence type="ECO:0000313" key="4">
    <source>
        <dbReference type="Proteomes" id="UP000184096"/>
    </source>
</evidence>
<sequence>MSIADIARHFVETSKFDWRHIARPNQLEPVGDWANWLILAGRGFGKTRTGAEWVRSMMCGTTPLAAGRCRHIALVAETAADARDVMVGDGKGPGEGSGLLQVHPKSFMPTYESSKDRLTWPNGAIAMIYNATDPDQLRGPEHDGAWVDELAKFALAQEVWDQLQFGLRLGTQPRALITTTPKPTKLLKTIIADPRTHVTRGRTADNVANLAPTFVASIMARYSGTRLGRQELDAELLEDTPGALWKLSDIEAARIAPTALPTIRRVVVAIDPAVSNNENSDETGIIVAGRADDGHAYVIADYSGKFSPDSWAREAIKAYHRHHADRVIAEVNNGGALVEATVRMVDPNVSYKAVHASRGKAVRAEPIAALYEQRRVHHVGTFPMLEDRMSAFTSDFDRGRAGYSPDHVDALVWALSELMVQAEPGIIEYARLEAEKTNAPPVNPNDPTTFAVTLKAPPGGAGTLHLMSGRQVLVPSDGLVAMTAEDSKPLLGIGWVEASAGVAG</sequence>
<name>A0A1M7UVC8_9BRAD</name>
<dbReference type="InterPro" id="IPR027417">
    <property type="entry name" value="P-loop_NTPase"/>
</dbReference>
<dbReference type="Gene3D" id="3.40.50.300">
    <property type="entry name" value="P-loop containing nucleotide triphosphate hydrolases"/>
    <property type="match status" value="1"/>
</dbReference>
<dbReference type="InterPro" id="IPR035421">
    <property type="entry name" value="Terminase_6C"/>
</dbReference>
<dbReference type="Pfam" id="PF03237">
    <property type="entry name" value="Terminase_6N"/>
    <property type="match status" value="1"/>
</dbReference>
<dbReference type="RefSeq" id="WP_072824927.1">
    <property type="nucleotide sequence ID" value="NZ_LT670849.1"/>
</dbReference>
<feature type="domain" description="Terminase large subunit gp17-like C-terminal" evidence="2">
    <location>
        <begin position="269"/>
        <end position="417"/>
    </location>
</feature>